<gene>
    <name evidence="2" type="ORF">HKI87_10g61080</name>
</gene>
<evidence type="ECO:0000313" key="2">
    <source>
        <dbReference type="EMBL" id="WZN64551.1"/>
    </source>
</evidence>
<keyword evidence="3" id="KW-1185">Reference proteome</keyword>
<accession>A0AAX4PFC3</accession>
<protein>
    <recommendedName>
        <fullName evidence="4">TMhelix containing protein</fullName>
    </recommendedName>
</protein>
<name>A0AAX4PFC3_9CHLO</name>
<dbReference type="AlphaFoldDB" id="A0AAX4PFC3"/>
<proteinExistence type="predicted"/>
<evidence type="ECO:0000256" key="1">
    <source>
        <dbReference type="SAM" id="Phobius"/>
    </source>
</evidence>
<evidence type="ECO:0008006" key="4">
    <source>
        <dbReference type="Google" id="ProtNLM"/>
    </source>
</evidence>
<evidence type="ECO:0000313" key="3">
    <source>
        <dbReference type="Proteomes" id="UP001472866"/>
    </source>
</evidence>
<keyword evidence="1" id="KW-0812">Transmembrane</keyword>
<organism evidence="2 3">
    <name type="scientific">Chloropicon roscoffensis</name>
    <dbReference type="NCBI Taxonomy" id="1461544"/>
    <lineage>
        <taxon>Eukaryota</taxon>
        <taxon>Viridiplantae</taxon>
        <taxon>Chlorophyta</taxon>
        <taxon>Chloropicophyceae</taxon>
        <taxon>Chloropicales</taxon>
        <taxon>Chloropicaceae</taxon>
        <taxon>Chloropicon</taxon>
    </lineage>
</organism>
<keyword evidence="1" id="KW-0472">Membrane</keyword>
<keyword evidence="1" id="KW-1133">Transmembrane helix</keyword>
<sequence>MAVQCNLSGEDVLILVMNFILPCVGIYMKGKQFDANFWVALCLMVFIFTYPLAMIFAYLYFFDIMKIG</sequence>
<feature type="transmembrane region" description="Helical" evidence="1">
    <location>
        <begin position="36"/>
        <end position="61"/>
    </location>
</feature>
<dbReference type="Proteomes" id="UP001472866">
    <property type="component" value="Chromosome 10"/>
</dbReference>
<feature type="transmembrane region" description="Helical" evidence="1">
    <location>
        <begin position="12"/>
        <end position="30"/>
    </location>
</feature>
<dbReference type="EMBL" id="CP151510">
    <property type="protein sequence ID" value="WZN64551.1"/>
    <property type="molecule type" value="Genomic_DNA"/>
</dbReference>
<reference evidence="2 3" key="1">
    <citation type="submission" date="2024-03" db="EMBL/GenBank/DDBJ databases">
        <title>Complete genome sequence of the green alga Chloropicon roscoffensis RCC1871.</title>
        <authorList>
            <person name="Lemieux C."/>
            <person name="Pombert J.-F."/>
            <person name="Otis C."/>
            <person name="Turmel M."/>
        </authorList>
    </citation>
    <scope>NUCLEOTIDE SEQUENCE [LARGE SCALE GENOMIC DNA]</scope>
    <source>
        <strain evidence="2 3">RCC1871</strain>
    </source>
</reference>